<sequence>MPRFSFSSITYDQWYILLDYFQKYSLTFYTYFVIIIKSFETTT</sequence>
<dbReference type="Proteomes" id="UP000016608">
    <property type="component" value="Unassembled WGS sequence"/>
</dbReference>
<dbReference type="HOGENOM" id="CLU_3233791_0_0_9"/>
<evidence type="ECO:0000313" key="1">
    <source>
        <dbReference type="EMBL" id="ERK49473.1"/>
    </source>
</evidence>
<proteinExistence type="predicted"/>
<dbReference type="EMBL" id="AWVJ01000069">
    <property type="protein sequence ID" value="ERK49473.1"/>
    <property type="molecule type" value="Genomic_DNA"/>
</dbReference>
<protein>
    <submittedName>
        <fullName evidence="1">Uncharacterized protein</fullName>
    </submittedName>
</protein>
<name>U2R786_EUBRA</name>
<keyword evidence="2" id="KW-1185">Reference proteome</keyword>
<dbReference type="AlphaFoldDB" id="U2R786"/>
<evidence type="ECO:0000313" key="2">
    <source>
        <dbReference type="Proteomes" id="UP000016608"/>
    </source>
</evidence>
<comment type="caution">
    <text evidence="1">The sequence shown here is derived from an EMBL/GenBank/DDBJ whole genome shotgun (WGS) entry which is preliminary data.</text>
</comment>
<gene>
    <name evidence="1" type="ORF">HMPREF0373_01172</name>
</gene>
<organism evidence="1 2">
    <name type="scientific">Eubacterium ramulus ATCC 29099</name>
    <dbReference type="NCBI Taxonomy" id="1256908"/>
    <lineage>
        <taxon>Bacteria</taxon>
        <taxon>Bacillati</taxon>
        <taxon>Bacillota</taxon>
        <taxon>Clostridia</taxon>
        <taxon>Eubacteriales</taxon>
        <taxon>Eubacteriaceae</taxon>
        <taxon>Eubacterium</taxon>
    </lineage>
</organism>
<reference evidence="1 2" key="1">
    <citation type="submission" date="2013-06" db="EMBL/GenBank/DDBJ databases">
        <authorList>
            <person name="Weinstock G."/>
            <person name="Sodergren E."/>
            <person name="Lobos E.A."/>
            <person name="Fulton L."/>
            <person name="Fulton R."/>
            <person name="Courtney L."/>
            <person name="Fronick C."/>
            <person name="O'Laughlin M."/>
            <person name="Godfrey J."/>
            <person name="Wilson R.M."/>
            <person name="Miner T."/>
            <person name="Farmer C."/>
            <person name="Delehaunty K."/>
            <person name="Cordes M."/>
            <person name="Minx P."/>
            <person name="Tomlinson C."/>
            <person name="Chen J."/>
            <person name="Wollam A."/>
            <person name="Pepin K.H."/>
            <person name="Bhonagiri V."/>
            <person name="Zhang X."/>
            <person name="Warren W."/>
            <person name="Mitreva M."/>
            <person name="Mardis E.R."/>
            <person name="Wilson R.K."/>
        </authorList>
    </citation>
    <scope>NUCLEOTIDE SEQUENCE [LARGE SCALE GENOMIC DNA]</scope>
    <source>
        <strain evidence="1 2">ATCC 29099</strain>
    </source>
</reference>
<accession>U2R786</accession>